<dbReference type="AlphaFoldDB" id="A0AAW0MLQ8"/>
<organism evidence="2 3">
    <name type="scientific">Mugilogobius chulae</name>
    <name type="common">yellowstripe goby</name>
    <dbReference type="NCBI Taxonomy" id="88201"/>
    <lineage>
        <taxon>Eukaryota</taxon>
        <taxon>Metazoa</taxon>
        <taxon>Chordata</taxon>
        <taxon>Craniata</taxon>
        <taxon>Vertebrata</taxon>
        <taxon>Euteleostomi</taxon>
        <taxon>Actinopterygii</taxon>
        <taxon>Neopterygii</taxon>
        <taxon>Teleostei</taxon>
        <taxon>Neoteleostei</taxon>
        <taxon>Acanthomorphata</taxon>
        <taxon>Gobiaria</taxon>
        <taxon>Gobiiformes</taxon>
        <taxon>Gobioidei</taxon>
        <taxon>Gobiidae</taxon>
        <taxon>Gobionellinae</taxon>
        <taxon>Mugilogobius</taxon>
    </lineage>
</organism>
<evidence type="ECO:0000313" key="3">
    <source>
        <dbReference type="Proteomes" id="UP001460270"/>
    </source>
</evidence>
<dbReference type="EMBL" id="JBBPFD010000119">
    <property type="protein sequence ID" value="KAK7880278.1"/>
    <property type="molecule type" value="Genomic_DNA"/>
</dbReference>
<keyword evidence="3" id="KW-1185">Reference proteome</keyword>
<name>A0AAW0MLQ8_9GOBI</name>
<proteinExistence type="predicted"/>
<evidence type="ECO:0000256" key="1">
    <source>
        <dbReference type="SAM" id="MobiDB-lite"/>
    </source>
</evidence>
<comment type="caution">
    <text evidence="2">The sequence shown here is derived from an EMBL/GenBank/DDBJ whole genome shotgun (WGS) entry which is preliminary data.</text>
</comment>
<reference evidence="3" key="1">
    <citation type="submission" date="2024-04" db="EMBL/GenBank/DDBJ databases">
        <title>Salinicola lusitanus LLJ914,a marine bacterium isolated from the Okinawa Trough.</title>
        <authorList>
            <person name="Li J."/>
        </authorList>
    </citation>
    <scope>NUCLEOTIDE SEQUENCE [LARGE SCALE GENOMIC DNA]</scope>
</reference>
<gene>
    <name evidence="2" type="ORF">WMY93_030645</name>
</gene>
<sequence length="110" mass="11971">MSLSTTLEVPAEVTTDETEQGKAAECLLEAETPSAADIVLSHGQAHLENAQQVFVALADAQEGAQVVEMSMFDLLNNSSPSSARRADRHPNLIEHLPRDHKLLFCFCLVL</sequence>
<protein>
    <submittedName>
        <fullName evidence="2">Uncharacterized protein</fullName>
    </submittedName>
</protein>
<evidence type="ECO:0000313" key="2">
    <source>
        <dbReference type="EMBL" id="KAK7880278.1"/>
    </source>
</evidence>
<accession>A0AAW0MLQ8</accession>
<feature type="region of interest" description="Disordered" evidence="1">
    <location>
        <begin position="1"/>
        <end position="20"/>
    </location>
</feature>
<dbReference type="Proteomes" id="UP001460270">
    <property type="component" value="Unassembled WGS sequence"/>
</dbReference>